<evidence type="ECO:0000313" key="2">
    <source>
        <dbReference type="RefSeq" id="XP_004868184.1"/>
    </source>
</evidence>
<dbReference type="PANTHER" id="PTHR37365">
    <property type="entry name" value="TESTIS-EXPRESSED PROTEIN 44"/>
    <property type="match status" value="1"/>
</dbReference>
<dbReference type="GeneID" id="101696369"/>
<protein>
    <submittedName>
        <fullName evidence="2">Testis-expressed protein 44</fullName>
    </submittedName>
</protein>
<dbReference type="KEGG" id="hgl:101696369"/>
<dbReference type="AlphaFoldDB" id="A0AAX6Q6M5"/>
<dbReference type="InterPro" id="IPR031460">
    <property type="entry name" value="DUF4678"/>
</dbReference>
<reference evidence="2" key="1">
    <citation type="submission" date="2025-08" db="UniProtKB">
        <authorList>
            <consortium name="RefSeq"/>
        </authorList>
    </citation>
    <scope>IDENTIFICATION</scope>
</reference>
<organism evidence="1 2">
    <name type="scientific">Heterocephalus glaber</name>
    <name type="common">Naked mole rat</name>
    <dbReference type="NCBI Taxonomy" id="10181"/>
    <lineage>
        <taxon>Eukaryota</taxon>
        <taxon>Metazoa</taxon>
        <taxon>Chordata</taxon>
        <taxon>Craniata</taxon>
        <taxon>Vertebrata</taxon>
        <taxon>Euteleostomi</taxon>
        <taxon>Mammalia</taxon>
        <taxon>Eutheria</taxon>
        <taxon>Euarchontoglires</taxon>
        <taxon>Glires</taxon>
        <taxon>Rodentia</taxon>
        <taxon>Hystricomorpha</taxon>
        <taxon>Bathyergidae</taxon>
        <taxon>Heterocephalus</taxon>
    </lineage>
</organism>
<proteinExistence type="predicted"/>
<dbReference type="Pfam" id="PF15727">
    <property type="entry name" value="DUF4678"/>
    <property type="match status" value="1"/>
</dbReference>
<dbReference type="PANTHER" id="PTHR37365:SF1">
    <property type="entry name" value="TESTIS-EXPRESSED PROTEIN 44"/>
    <property type="match status" value="1"/>
</dbReference>
<dbReference type="Proteomes" id="UP000694906">
    <property type="component" value="Unplaced"/>
</dbReference>
<accession>A0AAX6Q6M5</accession>
<dbReference type="RefSeq" id="XP_004868184.1">
    <property type="nucleotide sequence ID" value="XM_004868127.2"/>
</dbReference>
<sequence length="142" mass="14066">MAPRPLDPGLYAAAEQNDYMQSMTSLLGGGEGAIGPLADILAWPEATLGVGMALGLLATGHSSPSDLLSCPGPGLRSVSSILRNAGSTFSSGLVAGTGSALRSVAQALATMEQRTGEGIRAALHCLSGHLSPREAPAGPSGG</sequence>
<keyword evidence="1" id="KW-1185">Reference proteome</keyword>
<gene>
    <name evidence="2" type="primary">Tex44</name>
</gene>
<dbReference type="CTD" id="165100"/>
<name>A0AAX6Q6M5_HETGA</name>
<evidence type="ECO:0000313" key="1">
    <source>
        <dbReference type="Proteomes" id="UP000694906"/>
    </source>
</evidence>